<evidence type="ECO:0000313" key="6">
    <source>
        <dbReference type="EMBL" id="GGK38357.1"/>
    </source>
</evidence>
<dbReference type="GO" id="GO:0030170">
    <property type="term" value="F:pyridoxal phosphate binding"/>
    <property type="evidence" value="ECO:0007669"/>
    <property type="project" value="InterPro"/>
</dbReference>
<dbReference type="Pfam" id="PF00155">
    <property type="entry name" value="Aminotran_1_2"/>
    <property type="match status" value="1"/>
</dbReference>
<evidence type="ECO:0000256" key="3">
    <source>
        <dbReference type="RuleBase" id="RU000481"/>
    </source>
</evidence>
<dbReference type="InterPro" id="IPR015422">
    <property type="entry name" value="PyrdxlP-dep_Trfase_small"/>
</dbReference>
<dbReference type="AlphaFoldDB" id="A0A8J3BUE9"/>
<dbReference type="Gene3D" id="3.40.640.10">
    <property type="entry name" value="Type I PLP-dependent aspartate aminotransferase-like (Major domain)"/>
    <property type="match status" value="1"/>
</dbReference>
<evidence type="ECO:0000259" key="5">
    <source>
        <dbReference type="Pfam" id="PF00155"/>
    </source>
</evidence>
<dbReference type="Proteomes" id="UP000662200">
    <property type="component" value="Unassembled WGS sequence"/>
</dbReference>
<name>A0A8J3BUE9_9ACTN</name>
<proteinExistence type="inferred from homology"/>
<keyword evidence="2" id="KW-0663">Pyridoxal phosphate</keyword>
<dbReference type="EMBL" id="BMQC01000014">
    <property type="protein sequence ID" value="GGK38357.1"/>
    <property type="molecule type" value="Genomic_DNA"/>
</dbReference>
<dbReference type="SUPFAM" id="SSF53383">
    <property type="entry name" value="PLP-dependent transferases"/>
    <property type="match status" value="1"/>
</dbReference>
<dbReference type="NCBIfam" id="NF005915">
    <property type="entry name" value="PRK07908.1"/>
    <property type="match status" value="1"/>
</dbReference>
<dbReference type="PROSITE" id="PS00105">
    <property type="entry name" value="AA_TRANSFER_CLASS_1"/>
    <property type="match status" value="1"/>
</dbReference>
<sequence>MTEPEYTVGPDLDHHGDAEVGPGLVDLAVNVRPGPPAWLAASIAASLARLASYPDPRPARDALARRHARPPNEALLTAGAAEAFVLLARTARPRHAVVVHPQFTEPERALRQAGHPVDRLLLHPDEDFALDPDRVPASADLVVLGNPTNPTSVLHPAAAVAALARPGRILVVDEAFADTTCRPAGPTPGPPAPRPPAAGPSAAGPPADGEPESLAGRRDLPGLLVVRSLTKTWGLAGLRVGYVLGEPDLLAALADAQPRWSVSGPACAAAAACATPAAVAAERVLAAELAAARAHLVAGLRGVPGVGVAGHPASAFVLIRCAGADRIRLALRERGWAVRRGDTFPGLGADWLRVAVRDTATTDAFVAVLTETIRSAA</sequence>
<dbReference type="GO" id="GO:0008483">
    <property type="term" value="F:transaminase activity"/>
    <property type="evidence" value="ECO:0007669"/>
    <property type="project" value="UniProtKB-KW"/>
</dbReference>
<protein>
    <recommendedName>
        <fullName evidence="3">Aminotransferase</fullName>
        <ecNumber evidence="3">2.6.1.-</ecNumber>
    </recommendedName>
</protein>
<keyword evidence="7" id="KW-1185">Reference proteome</keyword>
<organism evidence="6 7">
    <name type="scientific">Pilimelia terevasa</name>
    <dbReference type="NCBI Taxonomy" id="53372"/>
    <lineage>
        <taxon>Bacteria</taxon>
        <taxon>Bacillati</taxon>
        <taxon>Actinomycetota</taxon>
        <taxon>Actinomycetes</taxon>
        <taxon>Micromonosporales</taxon>
        <taxon>Micromonosporaceae</taxon>
        <taxon>Pilimelia</taxon>
    </lineage>
</organism>
<reference evidence="6" key="1">
    <citation type="journal article" date="2014" name="Int. J. Syst. Evol. Microbiol.">
        <title>Complete genome sequence of Corynebacterium casei LMG S-19264T (=DSM 44701T), isolated from a smear-ripened cheese.</title>
        <authorList>
            <consortium name="US DOE Joint Genome Institute (JGI-PGF)"/>
            <person name="Walter F."/>
            <person name="Albersmeier A."/>
            <person name="Kalinowski J."/>
            <person name="Ruckert C."/>
        </authorList>
    </citation>
    <scope>NUCLEOTIDE SEQUENCE</scope>
    <source>
        <strain evidence="6">JCM 3091</strain>
    </source>
</reference>
<comment type="cofactor">
    <cofactor evidence="1 3">
        <name>pyridoxal 5'-phosphate</name>
        <dbReference type="ChEBI" id="CHEBI:597326"/>
    </cofactor>
</comment>
<dbReference type="EC" id="2.6.1.-" evidence="3"/>
<evidence type="ECO:0000256" key="1">
    <source>
        <dbReference type="ARBA" id="ARBA00001933"/>
    </source>
</evidence>
<dbReference type="Gene3D" id="3.90.1150.10">
    <property type="entry name" value="Aspartate Aminotransferase, domain 1"/>
    <property type="match status" value="1"/>
</dbReference>
<comment type="caution">
    <text evidence="6">The sequence shown here is derived from an EMBL/GenBank/DDBJ whole genome shotgun (WGS) entry which is preliminary data.</text>
</comment>
<gene>
    <name evidence="6" type="primary">hisC</name>
    <name evidence="6" type="ORF">GCM10010124_34010</name>
</gene>
<feature type="compositionally biased region" description="Pro residues" evidence="4">
    <location>
        <begin position="185"/>
        <end position="198"/>
    </location>
</feature>
<keyword evidence="3" id="KW-0808">Transferase</keyword>
<keyword evidence="3 6" id="KW-0032">Aminotransferase</keyword>
<reference evidence="6" key="2">
    <citation type="submission" date="2020-09" db="EMBL/GenBank/DDBJ databases">
        <authorList>
            <person name="Sun Q."/>
            <person name="Ohkuma M."/>
        </authorList>
    </citation>
    <scope>NUCLEOTIDE SEQUENCE</scope>
    <source>
        <strain evidence="6">JCM 3091</strain>
    </source>
</reference>
<dbReference type="InterPro" id="IPR004838">
    <property type="entry name" value="NHTrfase_class1_PyrdxlP-BS"/>
</dbReference>
<dbReference type="InterPro" id="IPR015424">
    <property type="entry name" value="PyrdxlP-dep_Trfase"/>
</dbReference>
<dbReference type="InterPro" id="IPR004839">
    <property type="entry name" value="Aminotransferase_I/II_large"/>
</dbReference>
<dbReference type="PANTHER" id="PTHR42885:SF1">
    <property type="entry name" value="THREONINE-PHOSPHATE DECARBOXYLASE"/>
    <property type="match status" value="1"/>
</dbReference>
<comment type="similarity">
    <text evidence="3">Belongs to the class-I pyridoxal-phosphate-dependent aminotransferase family.</text>
</comment>
<dbReference type="PANTHER" id="PTHR42885">
    <property type="entry name" value="HISTIDINOL-PHOSPHATE AMINOTRANSFERASE-RELATED"/>
    <property type="match status" value="1"/>
</dbReference>
<dbReference type="RefSeq" id="WP_229789806.1">
    <property type="nucleotide sequence ID" value="NZ_BMQC01000014.1"/>
</dbReference>
<feature type="domain" description="Aminotransferase class I/classII large" evidence="5">
    <location>
        <begin position="24"/>
        <end position="367"/>
    </location>
</feature>
<accession>A0A8J3BUE9</accession>
<evidence type="ECO:0000256" key="4">
    <source>
        <dbReference type="SAM" id="MobiDB-lite"/>
    </source>
</evidence>
<dbReference type="CDD" id="cd00609">
    <property type="entry name" value="AAT_like"/>
    <property type="match status" value="1"/>
</dbReference>
<evidence type="ECO:0000256" key="2">
    <source>
        <dbReference type="ARBA" id="ARBA00022898"/>
    </source>
</evidence>
<feature type="region of interest" description="Disordered" evidence="4">
    <location>
        <begin position="180"/>
        <end position="216"/>
    </location>
</feature>
<dbReference type="InterPro" id="IPR015421">
    <property type="entry name" value="PyrdxlP-dep_Trfase_major"/>
</dbReference>
<evidence type="ECO:0000313" key="7">
    <source>
        <dbReference type="Proteomes" id="UP000662200"/>
    </source>
</evidence>